<comment type="caution">
    <text evidence="8">The sequence shown here is derived from an EMBL/GenBank/DDBJ whole genome shotgun (WGS) entry which is preliminary data.</text>
</comment>
<dbReference type="GO" id="GO:0008483">
    <property type="term" value="F:transaminase activity"/>
    <property type="evidence" value="ECO:0007669"/>
    <property type="project" value="UniProtKB-KW"/>
</dbReference>
<name>A0A7K1Y7S7_9SPHI</name>
<dbReference type="InterPro" id="IPR015421">
    <property type="entry name" value="PyrdxlP-dep_Trfase_major"/>
</dbReference>
<dbReference type="Pfam" id="PF00155">
    <property type="entry name" value="Aminotran_1_2"/>
    <property type="match status" value="1"/>
</dbReference>
<keyword evidence="9" id="KW-1185">Reference proteome</keyword>
<gene>
    <name evidence="8" type="ORF">GS399_06635</name>
</gene>
<evidence type="ECO:0000256" key="2">
    <source>
        <dbReference type="ARBA" id="ARBA00005189"/>
    </source>
</evidence>
<dbReference type="Gene3D" id="3.90.1150.10">
    <property type="entry name" value="Aspartate Aminotransferase, domain 1"/>
    <property type="match status" value="1"/>
</dbReference>
<evidence type="ECO:0000313" key="9">
    <source>
        <dbReference type="Proteomes" id="UP000466586"/>
    </source>
</evidence>
<evidence type="ECO:0000256" key="4">
    <source>
        <dbReference type="ARBA" id="ARBA00022679"/>
    </source>
</evidence>
<dbReference type="InterPro" id="IPR050087">
    <property type="entry name" value="AON_synthase_class-II"/>
</dbReference>
<keyword evidence="4 8" id="KW-0808">Transferase</keyword>
<dbReference type="EMBL" id="WVHT01000002">
    <property type="protein sequence ID" value="MXV50644.1"/>
    <property type="molecule type" value="Genomic_DNA"/>
</dbReference>
<dbReference type="SUPFAM" id="SSF53383">
    <property type="entry name" value="PLP-dependent transferases"/>
    <property type="match status" value="1"/>
</dbReference>
<evidence type="ECO:0000259" key="7">
    <source>
        <dbReference type="Pfam" id="PF00155"/>
    </source>
</evidence>
<proteinExistence type="inferred from homology"/>
<dbReference type="InterPro" id="IPR015422">
    <property type="entry name" value="PyrdxlP-dep_Trfase_small"/>
</dbReference>
<dbReference type="InterPro" id="IPR015424">
    <property type="entry name" value="PyrdxlP-dep_Trfase"/>
</dbReference>
<protein>
    <submittedName>
        <fullName evidence="8">Aminotransferase class I/II-fold pyridoxal phosphate-dependent enzyme</fullName>
    </submittedName>
</protein>
<evidence type="ECO:0000256" key="1">
    <source>
        <dbReference type="ARBA" id="ARBA00001933"/>
    </source>
</evidence>
<feature type="domain" description="Aminotransferase class I/classII large" evidence="7">
    <location>
        <begin position="29"/>
        <end position="365"/>
    </location>
</feature>
<keyword evidence="8" id="KW-0032">Aminotransferase</keyword>
<dbReference type="PANTHER" id="PTHR13693">
    <property type="entry name" value="CLASS II AMINOTRANSFERASE/8-AMINO-7-OXONONANOATE SYNTHASE"/>
    <property type="match status" value="1"/>
</dbReference>
<dbReference type="PROSITE" id="PS00599">
    <property type="entry name" value="AA_TRANSFER_CLASS_2"/>
    <property type="match status" value="1"/>
</dbReference>
<dbReference type="GO" id="GO:0030170">
    <property type="term" value="F:pyridoxal phosphate binding"/>
    <property type="evidence" value="ECO:0007669"/>
    <property type="project" value="InterPro"/>
</dbReference>
<dbReference type="Gene3D" id="3.40.640.10">
    <property type="entry name" value="Type I PLP-dependent aspartate aminotransferase-like (Major domain)"/>
    <property type="match status" value="1"/>
</dbReference>
<dbReference type="InterPro" id="IPR001917">
    <property type="entry name" value="Aminotrans_II_pyridoxalP_BS"/>
</dbReference>
<sequence length="371" mass="41452">MDIVQQFHQKLQARDKDGLLRSLPPETGLIDFCSNDYLGFSRSPELKRILNEQTNLHSYQIGSTGSRLISGNTTFAEDLETFIAEFHESKAALLFNSGYDANVGLFSCIAQRNDTIISDELIHASIIDGIRLSHATRYTFRHNDLNSLESKLKIAKGNIFIAVESVYSMDGDLSPLKEISALANRYNAALIVDEAHAAGVFGHEGRGLVHELNMQQDVFARVITFGKAFGTHGAAVLGSKTLQLYLINFARSFIYTTAQSFHNLLSIRAAYTFLQMFNHQELIHQRVSIFNKLLKLNDIDSRSPIKKVIIGGNEKTKMLASDLKKQGFDVRAILAPTVPAGMERLRICIHTHNTHSEIEQLTTAIVNYQNL</sequence>
<evidence type="ECO:0000256" key="3">
    <source>
        <dbReference type="ARBA" id="ARBA00010008"/>
    </source>
</evidence>
<evidence type="ECO:0000313" key="8">
    <source>
        <dbReference type="EMBL" id="MXV50644.1"/>
    </source>
</evidence>
<comment type="cofactor">
    <cofactor evidence="1 6">
        <name>pyridoxal 5'-phosphate</name>
        <dbReference type="ChEBI" id="CHEBI:597326"/>
    </cofactor>
</comment>
<keyword evidence="5 6" id="KW-0663">Pyridoxal phosphate</keyword>
<comment type="similarity">
    <text evidence="3">Belongs to the class-II pyridoxal-phosphate-dependent aminotransferase family. BioF subfamily.</text>
</comment>
<dbReference type="GO" id="GO:0009102">
    <property type="term" value="P:biotin biosynthetic process"/>
    <property type="evidence" value="ECO:0007669"/>
    <property type="project" value="TreeGrafter"/>
</dbReference>
<dbReference type="Proteomes" id="UP000466586">
    <property type="component" value="Unassembled WGS sequence"/>
</dbReference>
<organism evidence="8 9">
    <name type="scientific">Hufsiella arboris</name>
    <dbReference type="NCBI Taxonomy" id="2695275"/>
    <lineage>
        <taxon>Bacteria</taxon>
        <taxon>Pseudomonadati</taxon>
        <taxon>Bacteroidota</taxon>
        <taxon>Sphingobacteriia</taxon>
        <taxon>Sphingobacteriales</taxon>
        <taxon>Sphingobacteriaceae</taxon>
        <taxon>Hufsiella</taxon>
    </lineage>
</organism>
<dbReference type="InterPro" id="IPR004839">
    <property type="entry name" value="Aminotransferase_I/II_large"/>
</dbReference>
<evidence type="ECO:0000256" key="6">
    <source>
        <dbReference type="RuleBase" id="RU003693"/>
    </source>
</evidence>
<dbReference type="PANTHER" id="PTHR13693:SF77">
    <property type="entry name" value="8-AMINO-7-OXONONANOATE SYNTHASE"/>
    <property type="match status" value="1"/>
</dbReference>
<dbReference type="AlphaFoldDB" id="A0A7K1Y7S7"/>
<evidence type="ECO:0000256" key="5">
    <source>
        <dbReference type="ARBA" id="ARBA00022898"/>
    </source>
</evidence>
<reference evidence="8 9" key="1">
    <citation type="submission" date="2019-11" db="EMBL/GenBank/DDBJ databases">
        <title>Pedobacter sp. HMF7647 Genome sequencing and assembly.</title>
        <authorList>
            <person name="Kang H."/>
            <person name="Kim H."/>
            <person name="Joh K."/>
        </authorList>
    </citation>
    <scope>NUCLEOTIDE SEQUENCE [LARGE SCALE GENOMIC DNA]</scope>
    <source>
        <strain evidence="8 9">HMF7647</strain>
    </source>
</reference>
<comment type="pathway">
    <text evidence="2">Lipid metabolism.</text>
</comment>
<accession>A0A7K1Y7S7</accession>